<dbReference type="EMBL" id="JAJEPS010000001">
    <property type="protein sequence ID" value="MCC2124794.1"/>
    <property type="molecule type" value="Genomic_DNA"/>
</dbReference>
<comment type="caution">
    <text evidence="2">The sequence shown here is derived from an EMBL/GenBank/DDBJ whole genome shotgun (WGS) entry which is preliminary data.</text>
</comment>
<evidence type="ECO:0000313" key="2">
    <source>
        <dbReference type="EMBL" id="MCC2124794.1"/>
    </source>
</evidence>
<proteinExistence type="predicted"/>
<protein>
    <submittedName>
        <fullName evidence="2">Phage tail tape measure protein</fullName>
    </submittedName>
</protein>
<dbReference type="Proteomes" id="UP001198220">
    <property type="component" value="Unassembled WGS sequence"/>
</dbReference>
<keyword evidence="3" id="KW-1185">Reference proteome</keyword>
<organism evidence="2 3">
    <name type="scientific">Hominiventricola filiformis</name>
    <dbReference type="NCBI Taxonomy" id="2885352"/>
    <lineage>
        <taxon>Bacteria</taxon>
        <taxon>Bacillati</taxon>
        <taxon>Bacillota</taxon>
        <taxon>Clostridia</taxon>
        <taxon>Lachnospirales</taxon>
        <taxon>Lachnospiraceae</taxon>
        <taxon>Hominiventricola</taxon>
    </lineage>
</organism>
<dbReference type="AlphaFoldDB" id="A0AAE3A3L5"/>
<dbReference type="InterPro" id="IPR010090">
    <property type="entry name" value="Phage_tape_meas"/>
</dbReference>
<evidence type="ECO:0000313" key="3">
    <source>
        <dbReference type="Proteomes" id="UP001198220"/>
    </source>
</evidence>
<dbReference type="Pfam" id="PF10145">
    <property type="entry name" value="PhageMin_Tail"/>
    <property type="match status" value="1"/>
</dbReference>
<gene>
    <name evidence="2" type="ORF">LKD36_01220</name>
</gene>
<name>A0AAE3A3L5_9FIRM</name>
<evidence type="ECO:0000259" key="1">
    <source>
        <dbReference type="Pfam" id="PF10145"/>
    </source>
</evidence>
<feature type="domain" description="Phage tail tape measure protein" evidence="1">
    <location>
        <begin position="115"/>
        <end position="312"/>
    </location>
</feature>
<dbReference type="RefSeq" id="WP_308458349.1">
    <property type="nucleotide sequence ID" value="NZ_JAJEPS010000001.1"/>
</dbReference>
<reference evidence="2 3" key="1">
    <citation type="submission" date="2021-10" db="EMBL/GenBank/DDBJ databases">
        <title>Anaerobic single-cell dispensing facilitates the cultivation of human gut bacteria.</title>
        <authorList>
            <person name="Afrizal A."/>
        </authorList>
    </citation>
    <scope>NUCLEOTIDE SEQUENCE [LARGE SCALE GENOMIC DNA]</scope>
    <source>
        <strain evidence="2 3">CLA-AA-H276</strain>
    </source>
</reference>
<accession>A0AAE3A3L5</accession>
<dbReference type="NCBIfam" id="TIGR01760">
    <property type="entry name" value="tape_meas_TP901"/>
    <property type="match status" value="1"/>
</dbReference>
<sequence>MSTNGKEYKLAIRIAGILDKTFGMSLASAKVQLNSFRSTMKTMDQDFTKLDKGYSKIMKAGKACFDTTVMAAEAATIAITAATAASIKYGSEFESSFAGVKKTVDATDAQYAKLRQDILDMTRVIPSSASDIAKVMEIAGQLGIATDSLTDFTETMINMDVSTNLSAEDAATRLAKFANIMQMADFDKSGVSNWERLGSTIVDLGNKFATTEDDITEMSLRLASAAKQVGLTEAQVVSLSTAMSSVGIYAESGGSTMSKLLKKMQLATELGSGLSDYASVANMTEKQFKELFKEDAVKALSAFVGGLNDTKRNGKSAIAILNDMDLKEIRLSNTILALANAHEVLDRAVEVGNNAWAENTALATEAGKRYETAESKVQLMKNAFQELGIVAYDELREPYVDAIDLIIQKVTGLTNFMGSSNGVTKWIRDINTEMPTLQRNVKKYSKPLTSLLGVLRAAGEWCADNKDTVIGLITGVGTALITYKISSTIVHLTNALLGLTAMSGPTLAVLGMVAAISALTGAVTAYKIHEKDLINSSLEKHFGNVALSMKDIQAAAEYIVNSESLTNVKKALDEFDGLSEISGTIENAVADLNKMNWMVSIGMELTPDEQDSYKTAVDEYVQAAKEYVQQSQYAVSLNLAVSLGDSEEGTDIAAKVNQFYQNSYDEMTSLGQSLSDAVNEAFSDNILDASEITQISDLQAKMAEVQKNLATGQFDAALSVLQMDYTSGSGLTADSFLDLQEKISDEIETAKQAYTDSYKKSYAALSASHASGALSDEDFQNGMNLAQKDYLQNLADLNVRSASFQVDTVMGAYKNVLTNNIAAMNQNISDEIDSLMQKGYNNPQDWQQGLQTVLQNVQSGFNISKSDSLALGDFYDSMQTQLQQLKDVAAEYQQAGETIPDEITDAINNIYSIGAVSGNQGALWELIGHDLSDSEEYATVIALAQEAGSTIPEEIIDAMTNDGVMADIQENVDYILESIKTGLGEGVDITIPVYYDLVANGIKSKDAGISSSDINVNAFRSGEQLDRYINHRADGGLATSPELTWFAENSPEMAIPIDGSKNAISLWERTGKLLGMESKLDSASLDGGSSPTIEYSPVLQFYGSAPSKEDLTDALKISQDEFESMMDKYLKNHGRVAFG</sequence>